<dbReference type="Proteomes" id="UP000199354">
    <property type="component" value="Unassembled WGS sequence"/>
</dbReference>
<evidence type="ECO:0000256" key="1">
    <source>
        <dbReference type="ARBA" id="ARBA00004442"/>
    </source>
</evidence>
<dbReference type="EMBL" id="FMVF01000005">
    <property type="protein sequence ID" value="SCY42096.1"/>
    <property type="molecule type" value="Genomic_DNA"/>
</dbReference>
<organism evidence="5 6">
    <name type="scientific">Flavobacterium caeni</name>
    <dbReference type="NCBI Taxonomy" id="490189"/>
    <lineage>
        <taxon>Bacteria</taxon>
        <taxon>Pseudomonadati</taxon>
        <taxon>Bacteroidota</taxon>
        <taxon>Flavobacteriia</taxon>
        <taxon>Flavobacteriales</taxon>
        <taxon>Flavobacteriaceae</taxon>
        <taxon>Flavobacterium</taxon>
    </lineage>
</organism>
<dbReference type="Pfam" id="PF14905">
    <property type="entry name" value="OMP_b-brl_3"/>
    <property type="match status" value="1"/>
</dbReference>
<dbReference type="AlphaFoldDB" id="A0A1G5FS90"/>
<evidence type="ECO:0000256" key="2">
    <source>
        <dbReference type="ARBA" id="ARBA00023136"/>
    </source>
</evidence>
<sequence>MFAKEGHTLDVEANHSATGNDKIIFFKTDNTPYILSDDTFNRWDFIYDDRAQTIVNVDYVNPLSEKSTLELGAESRTIRTDNEFTSLRTAGFDYTYDLDIYSAYATFGQKFTKFSYQVGARFESYKVLAKLDGATAYKDDYLTVYPSAYMTYTPSEKNSFQISYSRRVDRPSLEQTKPSPEFATLKLTSIGNPQLDPQFTNSIELNYTRTFSKGSVTGGVFFRLINDEISRVLYPDPERDGNQIMSFQNYDNNNAYGFELSANYKITSWWDVQPSVDFSSISQKGQVSIRRPGTIDEFDVVIKDVTANALNARMNHNFKATKTLRFNLFGFYRGGVEGVQFTGKEMYKIDGGVRYAMLKNKASLSIRFNDIFNTMRFAFDGDNPYPQIGSFRWESQSIYVGFNYMFGAGKNRALQRKQRDDNTKQNSGGMF</sequence>
<feature type="domain" description="Outer membrane protein beta-barrel" evidence="4">
    <location>
        <begin position="2"/>
        <end position="404"/>
    </location>
</feature>
<keyword evidence="3" id="KW-0998">Cell outer membrane</keyword>
<dbReference type="Gene3D" id="2.40.170.20">
    <property type="entry name" value="TonB-dependent receptor, beta-barrel domain"/>
    <property type="match status" value="1"/>
</dbReference>
<comment type="subcellular location">
    <subcellularLocation>
        <location evidence="1">Cell outer membrane</location>
    </subcellularLocation>
</comment>
<dbReference type="PANTHER" id="PTHR40980:SF4">
    <property type="entry name" value="TONB-DEPENDENT RECEPTOR-LIKE BETA-BARREL DOMAIN-CONTAINING PROTEIN"/>
    <property type="match status" value="1"/>
</dbReference>
<dbReference type="InterPro" id="IPR041700">
    <property type="entry name" value="OMP_b-brl_3"/>
</dbReference>
<evidence type="ECO:0000256" key="3">
    <source>
        <dbReference type="ARBA" id="ARBA00023237"/>
    </source>
</evidence>
<dbReference type="STRING" id="490189.SAMN02927903_01387"/>
<protein>
    <submittedName>
        <fullName evidence="5">Outer membrane protein beta-barrel family protein</fullName>
    </submittedName>
</protein>
<dbReference type="SUPFAM" id="SSF56935">
    <property type="entry name" value="Porins"/>
    <property type="match status" value="1"/>
</dbReference>
<dbReference type="GO" id="GO:0009279">
    <property type="term" value="C:cell outer membrane"/>
    <property type="evidence" value="ECO:0007669"/>
    <property type="project" value="UniProtKB-SubCell"/>
</dbReference>
<proteinExistence type="predicted"/>
<evidence type="ECO:0000259" key="4">
    <source>
        <dbReference type="Pfam" id="PF14905"/>
    </source>
</evidence>
<dbReference type="RefSeq" id="WP_317040285.1">
    <property type="nucleotide sequence ID" value="NZ_FMVF01000005.1"/>
</dbReference>
<accession>A0A1G5FS90</accession>
<evidence type="ECO:0000313" key="5">
    <source>
        <dbReference type="EMBL" id="SCY42096.1"/>
    </source>
</evidence>
<keyword evidence="2" id="KW-0472">Membrane</keyword>
<gene>
    <name evidence="5" type="ORF">SAMN02927903_01387</name>
</gene>
<dbReference type="PANTHER" id="PTHR40980">
    <property type="entry name" value="PLUG DOMAIN-CONTAINING PROTEIN"/>
    <property type="match status" value="1"/>
</dbReference>
<dbReference type="InterPro" id="IPR036942">
    <property type="entry name" value="Beta-barrel_TonB_sf"/>
</dbReference>
<reference evidence="5 6" key="1">
    <citation type="submission" date="2016-10" db="EMBL/GenBank/DDBJ databases">
        <authorList>
            <person name="de Groot N.N."/>
        </authorList>
    </citation>
    <scope>NUCLEOTIDE SEQUENCE [LARGE SCALE GENOMIC DNA]</scope>
    <source>
        <strain evidence="5 6">CGMCC 1.7031</strain>
    </source>
</reference>
<evidence type="ECO:0000313" key="6">
    <source>
        <dbReference type="Proteomes" id="UP000199354"/>
    </source>
</evidence>
<keyword evidence="6" id="KW-1185">Reference proteome</keyword>
<name>A0A1G5FS90_9FLAO</name>